<reference evidence="1 2" key="1">
    <citation type="journal article" date="2018" name="Front. Microbiol.">
        <title>Description and Comparative Genomics of Macrococcus caseolyticus subsp. hominis subsp. nov., Macrococcus goetzii sp. nov., Macrococcus epidermidis sp. nov., and Macrococcus bohemicus sp. nov., Novel Macrococci From Human Clinical Material With Virulence Potential and Suspected Uptake of Foreign DNA by Natural Transformation.</title>
        <authorList>
            <person name="Maslanova I."/>
            <person name="Wertheimer Z."/>
            <person name="Sedlacek I."/>
            <person name="Svec P."/>
            <person name="Indrakova A."/>
            <person name="Kovarovic V."/>
            <person name="Schumann P."/>
            <person name="Sproer C."/>
            <person name="Kralova S."/>
            <person name="Sedo O."/>
            <person name="Kristofova L."/>
            <person name="Vrbovska V."/>
            <person name="Fuzik T."/>
            <person name="Petras P."/>
            <person name="Zdrahal Z."/>
            <person name="Ruzickova V."/>
            <person name="Doskar J."/>
            <person name="Pantucek R."/>
        </authorList>
    </citation>
    <scope>NUCLEOTIDE SEQUENCE [LARGE SCALE GENOMIC DNA]</scope>
    <source>
        <strain evidence="1 2">CCM 4927</strain>
    </source>
</reference>
<keyword evidence="2" id="KW-1185">Reference proteome</keyword>
<evidence type="ECO:0008006" key="3">
    <source>
        <dbReference type="Google" id="ProtNLM"/>
    </source>
</evidence>
<dbReference type="Proteomes" id="UP000229523">
    <property type="component" value="Unassembled WGS sequence"/>
</dbReference>
<comment type="caution">
    <text evidence="1">The sequence shown here is derived from an EMBL/GenBank/DDBJ whole genome shotgun (WGS) entry which is preliminary data.</text>
</comment>
<evidence type="ECO:0000313" key="1">
    <source>
        <dbReference type="EMBL" id="RAI82707.1"/>
    </source>
</evidence>
<accession>A0A2G5NSD5</accession>
<proteinExistence type="predicted"/>
<name>A0A2G5NSD5_9STAP</name>
<dbReference type="InterPro" id="IPR035903">
    <property type="entry name" value="HesB-like_dom_sf"/>
</dbReference>
<dbReference type="AlphaFoldDB" id="A0A2G5NSD5"/>
<dbReference type="SUPFAM" id="SSF89360">
    <property type="entry name" value="HesB-like domain"/>
    <property type="match status" value="1"/>
</dbReference>
<organism evidence="1 2">
    <name type="scientific">Macrococcoides goetzii</name>
    <dbReference type="NCBI Taxonomy" id="1891097"/>
    <lineage>
        <taxon>Bacteria</taxon>
        <taxon>Bacillati</taxon>
        <taxon>Bacillota</taxon>
        <taxon>Bacilli</taxon>
        <taxon>Bacillales</taxon>
        <taxon>Staphylococcaceae</taxon>
        <taxon>Macrococcoides</taxon>
    </lineage>
</organism>
<gene>
    <name evidence="1" type="ORF">BFS35_003205</name>
</gene>
<evidence type="ECO:0000313" key="2">
    <source>
        <dbReference type="Proteomes" id="UP000229523"/>
    </source>
</evidence>
<protein>
    <recommendedName>
        <fullName evidence="3">FeS cluster biogenesis domain-containing protein</fullName>
    </recommendedName>
</protein>
<dbReference type="EMBL" id="MJBI02000001">
    <property type="protein sequence ID" value="RAI82707.1"/>
    <property type="molecule type" value="Genomic_DNA"/>
</dbReference>
<sequence>MKINLNDAAVEWFKSEFDFPDGSGLKFFIRYGGSFQLKQGYSPGFMVDKLQNVGYQDEKGGLVYFVEETDLWYYKDDTMNVVAVNDEIKYRIAPKKPGQS</sequence>
<dbReference type="RefSeq" id="WP_099577908.1">
    <property type="nucleotide sequence ID" value="NZ_MJBI02000001.1"/>
</dbReference>